<dbReference type="EMBL" id="SNRW01005351">
    <property type="protein sequence ID" value="KAA6385249.1"/>
    <property type="molecule type" value="Genomic_DNA"/>
</dbReference>
<gene>
    <name evidence="1" type="ORF">EZS28_019225</name>
</gene>
<accession>A0A5J4VS68</accession>
<protein>
    <submittedName>
        <fullName evidence="1">Uncharacterized protein</fullName>
    </submittedName>
</protein>
<name>A0A5J4VS68_9EUKA</name>
<evidence type="ECO:0000313" key="1">
    <source>
        <dbReference type="EMBL" id="KAA6385249.1"/>
    </source>
</evidence>
<organism evidence="1 2">
    <name type="scientific">Streblomastix strix</name>
    <dbReference type="NCBI Taxonomy" id="222440"/>
    <lineage>
        <taxon>Eukaryota</taxon>
        <taxon>Metamonada</taxon>
        <taxon>Preaxostyla</taxon>
        <taxon>Oxymonadida</taxon>
        <taxon>Streblomastigidae</taxon>
        <taxon>Streblomastix</taxon>
    </lineage>
</organism>
<comment type="caution">
    <text evidence="1">The sequence shown here is derived from an EMBL/GenBank/DDBJ whole genome shotgun (WGS) entry which is preliminary data.</text>
</comment>
<proteinExistence type="predicted"/>
<evidence type="ECO:0000313" key="2">
    <source>
        <dbReference type="Proteomes" id="UP000324800"/>
    </source>
</evidence>
<reference evidence="1 2" key="1">
    <citation type="submission" date="2019-03" db="EMBL/GenBank/DDBJ databases">
        <title>Single cell metagenomics reveals metabolic interactions within the superorganism composed of flagellate Streblomastix strix and complex community of Bacteroidetes bacteria on its surface.</title>
        <authorList>
            <person name="Treitli S.C."/>
            <person name="Kolisko M."/>
            <person name="Husnik F."/>
            <person name="Keeling P."/>
            <person name="Hampl V."/>
        </authorList>
    </citation>
    <scope>NUCLEOTIDE SEQUENCE [LARGE SCALE GENOMIC DNA]</scope>
    <source>
        <strain evidence="1">ST1C</strain>
    </source>
</reference>
<dbReference type="Proteomes" id="UP000324800">
    <property type="component" value="Unassembled WGS sequence"/>
</dbReference>
<sequence>MLLTFYRELLYIRNISPTKEYYKIDLKTIEDVDAYLDEIYLREQKFAFKIVFDFGVVTERVKEQENDQQIIYKIKRPLEARTEMRAPTTLRTHLDLTDYNRFIRNHIIQMQEKTIMNANEKIVDIFSVMNQVFRLPHAGAGRG</sequence>
<dbReference type="AlphaFoldDB" id="A0A5J4VS68"/>